<dbReference type="InterPro" id="IPR045669">
    <property type="entry name" value="FHIP_C"/>
</dbReference>
<gene>
    <name evidence="2" type="ORF">PXEA_LOCUS14758</name>
</gene>
<dbReference type="Proteomes" id="UP000784294">
    <property type="component" value="Unassembled WGS sequence"/>
</dbReference>
<dbReference type="EMBL" id="CAAALY010050673">
    <property type="protein sequence ID" value="VEL21318.1"/>
    <property type="molecule type" value="Genomic_DNA"/>
</dbReference>
<comment type="caution">
    <text evidence="2">The sequence shown here is derived from an EMBL/GenBank/DDBJ whole genome shotgun (WGS) entry which is preliminary data.</text>
</comment>
<sequence>MPSNCLQANLFLTDIFASLAAYPQPLLRRLLLGLTLPSLKAAYTSKHFKNSKAAGTSATSTFNDTVSNSSPTLVHAEDNVMPSYLTRPSYRSCIHNSRHNLTASSSLKKVDTGFTVTLPYQNEDYHTLGQSHSHGHQITAADALLYENWNKNDPSIHHQYQHHLYPDKSKKHYIAQSEIELHDLPRHYTLTTSTKNSNSLPTAHLSSCSFSSIYQETTVTSAKASTFDKDKSQATSSAPSPLFLQLEYPSIRGLSQDVISKTSSLSRKLDDVVVLAANYLLHARLTSVRQQLDGVVNAYLSRSAASSTVSSYSSSTNASCPPDRTAVNKTNRQTWLKFKESGKQQSFAELVMEARRALTEHLKETTGDAEDSCVQQQISQAFPSKSKLFQVKTNPNTPITSGLF</sequence>
<evidence type="ECO:0000313" key="2">
    <source>
        <dbReference type="EMBL" id="VEL21318.1"/>
    </source>
</evidence>
<evidence type="ECO:0000259" key="1">
    <source>
        <dbReference type="Pfam" id="PF19314"/>
    </source>
</evidence>
<name>A0A3S4ZW28_9PLAT</name>
<organism evidence="2 3">
    <name type="scientific">Protopolystoma xenopodis</name>
    <dbReference type="NCBI Taxonomy" id="117903"/>
    <lineage>
        <taxon>Eukaryota</taxon>
        <taxon>Metazoa</taxon>
        <taxon>Spiralia</taxon>
        <taxon>Lophotrochozoa</taxon>
        <taxon>Platyhelminthes</taxon>
        <taxon>Monogenea</taxon>
        <taxon>Polyopisthocotylea</taxon>
        <taxon>Polystomatidea</taxon>
        <taxon>Polystomatidae</taxon>
        <taxon>Protopolystoma</taxon>
    </lineage>
</organism>
<evidence type="ECO:0000313" key="3">
    <source>
        <dbReference type="Proteomes" id="UP000784294"/>
    </source>
</evidence>
<dbReference type="Pfam" id="PF19314">
    <property type="entry name" value="DUF5917"/>
    <property type="match status" value="1"/>
</dbReference>
<protein>
    <recommendedName>
        <fullName evidence="1">FHF complex subunit HOOK-interacting protein C-terminal domain-containing protein</fullName>
    </recommendedName>
</protein>
<dbReference type="AlphaFoldDB" id="A0A3S4ZW28"/>
<feature type="domain" description="FHF complex subunit HOOK-interacting protein C-terminal" evidence="1">
    <location>
        <begin position="1"/>
        <end position="36"/>
    </location>
</feature>
<proteinExistence type="predicted"/>
<reference evidence="2" key="1">
    <citation type="submission" date="2018-11" db="EMBL/GenBank/DDBJ databases">
        <authorList>
            <consortium name="Pathogen Informatics"/>
        </authorList>
    </citation>
    <scope>NUCLEOTIDE SEQUENCE</scope>
</reference>
<accession>A0A3S4ZW28</accession>
<keyword evidence="3" id="KW-1185">Reference proteome</keyword>